<accession>A0ABY3VNA5</accession>
<evidence type="ECO:0000256" key="1">
    <source>
        <dbReference type="SAM" id="SignalP"/>
    </source>
</evidence>
<evidence type="ECO:0000259" key="2">
    <source>
        <dbReference type="Pfam" id="PF18702"/>
    </source>
</evidence>
<name>A0ABY3VNA5_9MYCO</name>
<evidence type="ECO:0000313" key="3">
    <source>
        <dbReference type="EMBL" id="UMB70919.1"/>
    </source>
</evidence>
<keyword evidence="4" id="KW-1185">Reference proteome</keyword>
<feature type="signal peptide" evidence="1">
    <location>
        <begin position="1"/>
        <end position="23"/>
    </location>
</feature>
<dbReference type="EMBL" id="CP092488">
    <property type="protein sequence ID" value="UMB70919.1"/>
    <property type="molecule type" value="Genomic_DNA"/>
</dbReference>
<gene>
    <name evidence="3" type="ORF">MKK62_06430</name>
</gene>
<keyword evidence="1" id="KW-0732">Signal</keyword>
<dbReference type="PROSITE" id="PS51257">
    <property type="entry name" value="PROKAR_LIPOPROTEIN"/>
    <property type="match status" value="1"/>
</dbReference>
<dbReference type="RefSeq" id="WP_240262675.1">
    <property type="nucleotide sequence ID" value="NZ_CP092488.2"/>
</dbReference>
<dbReference type="Pfam" id="PF18702">
    <property type="entry name" value="DUF5642"/>
    <property type="match status" value="1"/>
</dbReference>
<protein>
    <submittedName>
        <fullName evidence="3">DUF5642 family protein</fullName>
    </submittedName>
</protein>
<sequence>MPTLSRRASRLTALGLITLSASACGGTQASQPSGSTTGPAVDYDIARVNNIKGDFPAGFTAAPEAPITLTRDDIDNARVIPFTKAVYAPPQCRALVIPTYVEPVVGAQAAILSAEGERGEIFVAAMRLPHPVEVSPPPPGCGHVAMSGSEESSGTAEAVPAPQIEGVTTTGVRLKPAADSSPGGYVFTAALSDQTSVAVMGGTETDLHPQQLLSDLLVKAVAAVRG</sequence>
<feature type="chain" id="PRO_5047468816" evidence="1">
    <location>
        <begin position="24"/>
        <end position="226"/>
    </location>
</feature>
<feature type="domain" description="DUF5642" evidence="2">
    <location>
        <begin position="44"/>
        <end position="225"/>
    </location>
</feature>
<evidence type="ECO:0000313" key="4">
    <source>
        <dbReference type="Proteomes" id="UP001055336"/>
    </source>
</evidence>
<dbReference type="InterPro" id="IPR041313">
    <property type="entry name" value="DUF5642"/>
</dbReference>
<proteinExistence type="predicted"/>
<reference evidence="3" key="1">
    <citation type="submission" date="2022-08" db="EMBL/GenBank/DDBJ databases">
        <title>Whole genome sequencing of non-tuberculosis mycobacteria type-strains.</title>
        <authorList>
            <person name="Igarashi Y."/>
            <person name="Osugi A."/>
            <person name="Mitarai S."/>
        </authorList>
    </citation>
    <scope>NUCLEOTIDE SEQUENCE</scope>
    <source>
        <strain evidence="3">DSM 45127</strain>
    </source>
</reference>
<organism evidence="3 4">
    <name type="scientific">Mycobacterium paraterrae</name>
    <dbReference type="NCBI Taxonomy" id="577492"/>
    <lineage>
        <taxon>Bacteria</taxon>
        <taxon>Bacillati</taxon>
        <taxon>Actinomycetota</taxon>
        <taxon>Actinomycetes</taxon>
        <taxon>Mycobacteriales</taxon>
        <taxon>Mycobacteriaceae</taxon>
        <taxon>Mycobacterium</taxon>
    </lineage>
</organism>
<dbReference type="Proteomes" id="UP001055336">
    <property type="component" value="Chromosome"/>
</dbReference>